<evidence type="ECO:0000313" key="3">
    <source>
        <dbReference type="Proteomes" id="UP000424527"/>
    </source>
</evidence>
<protein>
    <submittedName>
        <fullName evidence="2">Uncharacterized protein</fullName>
    </submittedName>
</protein>
<dbReference type="Proteomes" id="UP000424527">
    <property type="component" value="Unassembled WGS sequence"/>
</dbReference>
<feature type="region of interest" description="Disordered" evidence="1">
    <location>
        <begin position="31"/>
        <end position="79"/>
    </location>
</feature>
<keyword evidence="3" id="KW-1185">Reference proteome</keyword>
<accession>A0A6G0I546</accession>
<comment type="caution">
    <text evidence="2">The sequence shown here is derived from an EMBL/GenBank/DDBJ whole genome shotgun (WGS) entry which is preliminary data.</text>
</comment>
<gene>
    <name evidence="2" type="ORF">D5F01_LYC16061</name>
</gene>
<evidence type="ECO:0000313" key="2">
    <source>
        <dbReference type="EMBL" id="KAE8286372.1"/>
    </source>
</evidence>
<name>A0A6G0I546_LARCR</name>
<evidence type="ECO:0000256" key="1">
    <source>
        <dbReference type="SAM" id="MobiDB-lite"/>
    </source>
</evidence>
<reference evidence="2 3" key="1">
    <citation type="submission" date="2019-07" db="EMBL/GenBank/DDBJ databases">
        <title>Chromosome genome assembly for large yellow croaker.</title>
        <authorList>
            <person name="Xiao S."/>
        </authorList>
    </citation>
    <scope>NUCLEOTIDE SEQUENCE [LARGE SCALE GENOMIC DNA]</scope>
    <source>
        <strain evidence="2">JMULYC20181020</strain>
        <tissue evidence="2">Muscle</tissue>
    </source>
</reference>
<sequence>MKVSHTRPVCRLPVPWLCACAVRLKLRRRDGARASAPRTEHRESSGIKHRTTATHDGREHTELRRTFTGRSAGGERRRARIGRPGARLSVRLQTFGCNKAWEDDMMSLRWTRLPVLSVLVQVLVLVVSRSVSAARADRNMVSEEYVGATVNATVLDGRGNTVHVMSSDEGTYGQNSPKIDTRGVVIAPAPHHGGRPLHPEWFEVQLGIEPVIPSPHAAQTYV</sequence>
<proteinExistence type="predicted"/>
<dbReference type="EMBL" id="REGW02000015">
    <property type="protein sequence ID" value="KAE8286372.1"/>
    <property type="molecule type" value="Genomic_DNA"/>
</dbReference>
<organism evidence="2 3">
    <name type="scientific">Larimichthys crocea</name>
    <name type="common">Large yellow croaker</name>
    <name type="synonym">Pseudosciaena crocea</name>
    <dbReference type="NCBI Taxonomy" id="215358"/>
    <lineage>
        <taxon>Eukaryota</taxon>
        <taxon>Metazoa</taxon>
        <taxon>Chordata</taxon>
        <taxon>Craniata</taxon>
        <taxon>Vertebrata</taxon>
        <taxon>Euteleostomi</taxon>
        <taxon>Actinopterygii</taxon>
        <taxon>Neopterygii</taxon>
        <taxon>Teleostei</taxon>
        <taxon>Neoteleostei</taxon>
        <taxon>Acanthomorphata</taxon>
        <taxon>Eupercaria</taxon>
        <taxon>Sciaenidae</taxon>
        <taxon>Larimichthys</taxon>
    </lineage>
</organism>
<feature type="compositionally biased region" description="Basic and acidic residues" evidence="1">
    <location>
        <begin position="53"/>
        <end position="65"/>
    </location>
</feature>
<dbReference type="AlphaFoldDB" id="A0A6G0I546"/>